<protein>
    <recommendedName>
        <fullName evidence="1">SH2 domain-containing protein</fullName>
    </recommendedName>
</protein>
<comment type="caution">
    <text evidence="2">The sequence shown here is derived from an EMBL/GenBank/DDBJ whole genome shotgun (WGS) entry which is preliminary data.</text>
</comment>
<sequence length="138" mass="15322">MVDPVFLNGLVSPSSHGSVFTVCGWVFPMNGCLLALGRHAFSWEYSHGPSTALCPLDHYQQIWRLRPRKEQGTYALSLIYGKTVYHYLISQDKAGKYCIPEGTKFDTLWQVIVGAEAALSPTPLLLTWECMAVCAQPA</sequence>
<keyword evidence="3" id="KW-1185">Reference proteome</keyword>
<dbReference type="InterPro" id="IPR036860">
    <property type="entry name" value="SH2_dom_sf"/>
</dbReference>
<dbReference type="Gene3D" id="3.30.505.10">
    <property type="entry name" value="SH2 domain"/>
    <property type="match status" value="1"/>
</dbReference>
<dbReference type="Pfam" id="PF00017">
    <property type="entry name" value="SH2"/>
    <property type="match status" value="1"/>
</dbReference>
<dbReference type="SUPFAM" id="SSF55550">
    <property type="entry name" value="SH2 domain"/>
    <property type="match status" value="1"/>
</dbReference>
<dbReference type="InterPro" id="IPR000980">
    <property type="entry name" value="SH2"/>
</dbReference>
<gene>
    <name evidence="2" type="ORF">P7K49_029737</name>
</gene>
<evidence type="ECO:0000313" key="2">
    <source>
        <dbReference type="EMBL" id="KAK2093208.1"/>
    </source>
</evidence>
<dbReference type="EMBL" id="JASSZA010000015">
    <property type="protein sequence ID" value="KAK2093208.1"/>
    <property type="molecule type" value="Genomic_DNA"/>
</dbReference>
<organism evidence="2 3">
    <name type="scientific">Saguinus oedipus</name>
    <name type="common">Cotton-top tamarin</name>
    <name type="synonym">Oedipomidas oedipus</name>
    <dbReference type="NCBI Taxonomy" id="9490"/>
    <lineage>
        <taxon>Eukaryota</taxon>
        <taxon>Metazoa</taxon>
        <taxon>Chordata</taxon>
        <taxon>Craniata</taxon>
        <taxon>Vertebrata</taxon>
        <taxon>Euteleostomi</taxon>
        <taxon>Mammalia</taxon>
        <taxon>Eutheria</taxon>
        <taxon>Euarchontoglires</taxon>
        <taxon>Primates</taxon>
        <taxon>Haplorrhini</taxon>
        <taxon>Platyrrhini</taxon>
        <taxon>Cebidae</taxon>
        <taxon>Callitrichinae</taxon>
        <taxon>Saguinus</taxon>
    </lineage>
</organism>
<evidence type="ECO:0000259" key="1">
    <source>
        <dbReference type="Pfam" id="PF00017"/>
    </source>
</evidence>
<feature type="domain" description="SH2" evidence="1">
    <location>
        <begin position="66"/>
        <end position="112"/>
    </location>
</feature>
<accession>A0ABQ9U818</accession>
<reference evidence="2 3" key="1">
    <citation type="submission" date="2023-05" db="EMBL/GenBank/DDBJ databases">
        <title>B98-5 Cell Line De Novo Hybrid Assembly: An Optical Mapping Approach.</title>
        <authorList>
            <person name="Kananen K."/>
            <person name="Auerbach J.A."/>
            <person name="Kautto E."/>
            <person name="Blachly J.S."/>
        </authorList>
    </citation>
    <scope>NUCLEOTIDE SEQUENCE [LARGE SCALE GENOMIC DNA]</scope>
    <source>
        <strain evidence="2">B95-8</strain>
        <tissue evidence="2">Cell line</tissue>
    </source>
</reference>
<name>A0ABQ9U818_SAGOE</name>
<dbReference type="Proteomes" id="UP001266305">
    <property type="component" value="Unassembled WGS sequence"/>
</dbReference>
<proteinExistence type="predicted"/>
<evidence type="ECO:0000313" key="3">
    <source>
        <dbReference type="Proteomes" id="UP001266305"/>
    </source>
</evidence>